<evidence type="ECO:0000256" key="1">
    <source>
        <dbReference type="ARBA" id="ARBA00022999"/>
    </source>
</evidence>
<feature type="region of interest" description="Disordered" evidence="3">
    <location>
        <begin position="281"/>
        <end position="321"/>
    </location>
</feature>
<protein>
    <submittedName>
        <fullName evidence="7">Putative shc transforming protein</fullName>
    </submittedName>
</protein>
<dbReference type="InterPro" id="IPR011993">
    <property type="entry name" value="PH-like_dom_sf"/>
</dbReference>
<accession>A0A3Q0KUT9</accession>
<dbReference type="SMART" id="SM00462">
    <property type="entry name" value="PTB"/>
    <property type="match status" value="1"/>
</dbReference>
<reference evidence="6" key="1">
    <citation type="journal article" date="2012" name="PLoS Negl. Trop. Dis.">
        <title>A systematically improved high quality genome and transcriptome of the human blood fluke Schistosoma mansoni.</title>
        <authorList>
            <person name="Protasio A.V."/>
            <person name="Tsai I.J."/>
            <person name="Babbage A."/>
            <person name="Nichol S."/>
            <person name="Hunt M."/>
            <person name="Aslett M.A."/>
            <person name="De Silva N."/>
            <person name="Velarde G.S."/>
            <person name="Anderson T.J."/>
            <person name="Clark R.C."/>
            <person name="Davidson C."/>
            <person name="Dillon G.P."/>
            <person name="Holroyd N.E."/>
            <person name="LoVerde P.T."/>
            <person name="Lloyd C."/>
            <person name="McQuillan J."/>
            <person name="Oliveira G."/>
            <person name="Otto T.D."/>
            <person name="Parker-Manuel S.J."/>
            <person name="Quail M.A."/>
            <person name="Wilson R.A."/>
            <person name="Zerlotini A."/>
            <person name="Dunne D.W."/>
            <person name="Berriman M."/>
        </authorList>
    </citation>
    <scope>NUCLEOTIDE SEQUENCE [LARGE SCALE GENOMIC DNA]</scope>
    <source>
        <strain evidence="6">Puerto Rican</strain>
    </source>
</reference>
<feature type="compositionally biased region" description="Polar residues" evidence="3">
    <location>
        <begin position="301"/>
        <end position="321"/>
    </location>
</feature>
<evidence type="ECO:0000313" key="6">
    <source>
        <dbReference type="Proteomes" id="UP000008854"/>
    </source>
</evidence>
<dbReference type="SUPFAM" id="SSF50729">
    <property type="entry name" value="PH domain-like"/>
    <property type="match status" value="1"/>
</dbReference>
<proteinExistence type="predicted"/>
<dbReference type="SMART" id="SM00252">
    <property type="entry name" value="SH2"/>
    <property type="match status" value="1"/>
</dbReference>
<dbReference type="PRINTS" id="PR00629">
    <property type="entry name" value="SHCPIDOMAIN"/>
</dbReference>
<dbReference type="InterPro" id="IPR051235">
    <property type="entry name" value="CEP152/SHC-Transforming"/>
</dbReference>
<dbReference type="Proteomes" id="UP000008854">
    <property type="component" value="Unassembled WGS sequence"/>
</dbReference>
<evidence type="ECO:0000313" key="7">
    <source>
        <dbReference type="WBParaSite" id="Smp_196040.1"/>
    </source>
</evidence>
<dbReference type="InterPro" id="IPR035676">
    <property type="entry name" value="SHC_SH2"/>
</dbReference>
<dbReference type="PANTHER" id="PTHR10337">
    <property type="entry name" value="SHC TRANSFORMING PROTEIN"/>
    <property type="match status" value="1"/>
</dbReference>
<dbReference type="GO" id="GO:0030971">
    <property type="term" value="F:receptor tyrosine kinase binding"/>
    <property type="evidence" value="ECO:0007669"/>
    <property type="project" value="TreeGrafter"/>
</dbReference>
<name>A0A3Q0KUT9_SCHMA</name>
<organism evidence="6 7">
    <name type="scientific">Schistosoma mansoni</name>
    <name type="common">Blood fluke</name>
    <dbReference type="NCBI Taxonomy" id="6183"/>
    <lineage>
        <taxon>Eukaryota</taxon>
        <taxon>Metazoa</taxon>
        <taxon>Spiralia</taxon>
        <taxon>Lophotrochozoa</taxon>
        <taxon>Platyhelminthes</taxon>
        <taxon>Trematoda</taxon>
        <taxon>Digenea</taxon>
        <taxon>Strigeidida</taxon>
        <taxon>Schistosomatoidea</taxon>
        <taxon>Schistosomatidae</taxon>
        <taxon>Schistosoma</taxon>
    </lineage>
</organism>
<feature type="domain" description="SH2" evidence="5">
    <location>
        <begin position="356"/>
        <end position="447"/>
    </location>
</feature>
<dbReference type="InterPro" id="IPR006020">
    <property type="entry name" value="PTB/PI_dom"/>
</dbReference>
<evidence type="ECO:0000256" key="3">
    <source>
        <dbReference type="SAM" id="MobiDB-lite"/>
    </source>
</evidence>
<evidence type="ECO:0000259" key="4">
    <source>
        <dbReference type="PROSITE" id="PS01179"/>
    </source>
</evidence>
<feature type="compositionally biased region" description="Polar residues" evidence="3">
    <location>
        <begin position="282"/>
        <end position="292"/>
    </location>
</feature>
<dbReference type="PROSITE" id="PS01179">
    <property type="entry name" value="PID"/>
    <property type="match status" value="1"/>
</dbReference>
<dbReference type="AlphaFoldDB" id="A0A3Q0KUT9"/>
<dbReference type="PANTHER" id="PTHR10337:SF11">
    <property type="entry name" value="DSHC PROTEIN"/>
    <property type="match status" value="1"/>
</dbReference>
<dbReference type="GO" id="GO:0035556">
    <property type="term" value="P:intracellular signal transduction"/>
    <property type="evidence" value="ECO:0007669"/>
    <property type="project" value="InterPro"/>
</dbReference>
<reference evidence="7" key="2">
    <citation type="submission" date="2018-12" db="UniProtKB">
        <authorList>
            <consortium name="WormBaseParasite"/>
        </authorList>
    </citation>
    <scope>IDENTIFICATION</scope>
    <source>
        <strain evidence="7">Puerto Rican</strain>
    </source>
</reference>
<dbReference type="CDD" id="cd09925">
    <property type="entry name" value="SH2_SHC"/>
    <property type="match status" value="1"/>
</dbReference>
<dbReference type="InParanoid" id="A0A3Q0KUT9"/>
<keyword evidence="6" id="KW-1185">Reference proteome</keyword>
<dbReference type="CDD" id="cd01209">
    <property type="entry name" value="PTB_Shc"/>
    <property type="match status" value="1"/>
</dbReference>
<feature type="domain" description="PID" evidence="4">
    <location>
        <begin position="23"/>
        <end position="183"/>
    </location>
</feature>
<dbReference type="PROSITE" id="PS50001">
    <property type="entry name" value="SH2"/>
    <property type="match status" value="1"/>
</dbReference>
<dbReference type="GO" id="GO:0005886">
    <property type="term" value="C:plasma membrane"/>
    <property type="evidence" value="ECO:0007669"/>
    <property type="project" value="TreeGrafter"/>
</dbReference>
<dbReference type="Pfam" id="PF00640">
    <property type="entry name" value="PID"/>
    <property type="match status" value="1"/>
</dbReference>
<dbReference type="PRINTS" id="PR00401">
    <property type="entry name" value="SH2DOMAIN"/>
</dbReference>
<dbReference type="InterPro" id="IPR000980">
    <property type="entry name" value="SH2"/>
</dbReference>
<dbReference type="GO" id="GO:0007169">
    <property type="term" value="P:cell surface receptor protein tyrosine kinase signaling pathway"/>
    <property type="evidence" value="ECO:0007669"/>
    <property type="project" value="TreeGrafter"/>
</dbReference>
<evidence type="ECO:0000256" key="2">
    <source>
        <dbReference type="PROSITE-ProRule" id="PRU00191"/>
    </source>
</evidence>
<dbReference type="FunCoup" id="A0A3Q0KUT9">
    <property type="interactions" value="418"/>
</dbReference>
<dbReference type="InterPro" id="IPR036860">
    <property type="entry name" value="SH2_dom_sf"/>
</dbReference>
<dbReference type="InterPro" id="IPR006019">
    <property type="entry name" value="PID_Shc-like"/>
</dbReference>
<dbReference type="SUPFAM" id="SSF55550">
    <property type="entry name" value="SH2 domain"/>
    <property type="match status" value="1"/>
</dbReference>
<dbReference type="Gene3D" id="3.30.505.10">
    <property type="entry name" value="SH2 domain"/>
    <property type="match status" value="1"/>
</dbReference>
<evidence type="ECO:0000259" key="5">
    <source>
        <dbReference type="PROSITE" id="PS50001"/>
    </source>
</evidence>
<dbReference type="STRING" id="6183.A0A3Q0KUT9"/>
<dbReference type="Pfam" id="PF00017">
    <property type="entry name" value="SH2"/>
    <property type="match status" value="1"/>
</dbReference>
<dbReference type="Gene3D" id="2.30.29.30">
    <property type="entry name" value="Pleckstrin-homology domain (PH domain)/Phosphotyrosine-binding domain (PTB)"/>
    <property type="match status" value="1"/>
</dbReference>
<dbReference type="WBParaSite" id="Smp_196040.1">
    <property type="protein sequence ID" value="Smp_196040.1"/>
    <property type="gene ID" value="Smp_196040"/>
</dbReference>
<sequence>MSIEPQRSQQWLHHDSQLAADAGVTFELQYVGAIPVLTSIKSVNINIRTRICRASIRRVCEDVGLKLPSNRSADKSIEQFIGPSTDMTWAIVNVYLTITSQTLTVETIDNGVLLFQHNLFLVSFASAGDADTPDFICYVAKTDQDTRMCYVFECSDGLAQDVIITIGQAFQLGYQDLKNSKPQIVDNQTSSIKLNSLDSLFSNHQTNISMSKNSIGNSNKISPIDGTNCTHHVSANTATSLSKENTALSQNTSMPNNNVTHQPVAFDNFMDFEDSAWHLGNEISSDNQTDSAEYNKPSCGTKKSSAQSNQNELTQELSQQPSRKINKVAGVKSISNIKAPVGLPNFEHLEPVGEPWYVGKMSRSQAENLLRYDGDFLVRASIQQPGQFVLSGLQDGKYRHLLLADPNGKVRTKERVFDSIQHLIDYHVQNGAPIRSLDSEIRLIFPVSTHTFCIS</sequence>
<keyword evidence="1 2" id="KW-0727">SH2 domain</keyword>